<sequence length="102" mass="11186">MSSKLSLQLQNLIQQPDAVLHTFAGMIADGSVAIDCSGVKADDISEEKLQILFGQIRGKWDFTQLGECLDSATMSEPLAEKLVNWFQPQPVVEVSNFIRSCG</sequence>
<reference evidence="1" key="2">
    <citation type="submission" date="2020-08" db="EMBL/GenBank/DDBJ databases">
        <authorList>
            <person name="Chen M."/>
            <person name="Teng W."/>
            <person name="Zhao L."/>
            <person name="Hu C."/>
            <person name="Zhou Y."/>
            <person name="Han B."/>
            <person name="Song L."/>
            <person name="Shu W."/>
        </authorList>
    </citation>
    <scope>NUCLEOTIDE SEQUENCE</scope>
    <source>
        <strain evidence="1">FACHB-1277</strain>
    </source>
</reference>
<protein>
    <submittedName>
        <fullName evidence="1">Uncharacterized protein</fullName>
    </submittedName>
</protein>
<comment type="caution">
    <text evidence="1">The sequence shown here is derived from an EMBL/GenBank/DDBJ whole genome shotgun (WGS) entry which is preliminary data.</text>
</comment>
<name>A0A926UYH3_9CYAN</name>
<reference evidence="1" key="1">
    <citation type="journal article" date="2015" name="ISME J.">
        <title>Draft Genome Sequence of Streptomyces incarnatus NRRL8089, which Produces the Nucleoside Antibiotic Sinefungin.</title>
        <authorList>
            <person name="Oshima K."/>
            <person name="Hattori M."/>
            <person name="Shimizu H."/>
            <person name="Fukuda K."/>
            <person name="Nemoto M."/>
            <person name="Inagaki K."/>
            <person name="Tamura T."/>
        </authorList>
    </citation>
    <scope>NUCLEOTIDE SEQUENCE</scope>
    <source>
        <strain evidence="1">FACHB-1277</strain>
    </source>
</reference>
<dbReference type="RefSeq" id="WP_190352954.1">
    <property type="nucleotide sequence ID" value="NZ_JACJPY010000110.1"/>
</dbReference>
<keyword evidence="2" id="KW-1185">Reference proteome</keyword>
<dbReference type="Proteomes" id="UP000631421">
    <property type="component" value="Unassembled WGS sequence"/>
</dbReference>
<gene>
    <name evidence="1" type="ORF">H6F44_20530</name>
</gene>
<accession>A0A926UYH3</accession>
<evidence type="ECO:0000313" key="2">
    <source>
        <dbReference type="Proteomes" id="UP000631421"/>
    </source>
</evidence>
<dbReference type="AlphaFoldDB" id="A0A926UYH3"/>
<evidence type="ECO:0000313" key="1">
    <source>
        <dbReference type="EMBL" id="MBD2152485.1"/>
    </source>
</evidence>
<organism evidence="1 2">
    <name type="scientific">Pseudanabaena cinerea FACHB-1277</name>
    <dbReference type="NCBI Taxonomy" id="2949581"/>
    <lineage>
        <taxon>Bacteria</taxon>
        <taxon>Bacillati</taxon>
        <taxon>Cyanobacteriota</taxon>
        <taxon>Cyanophyceae</taxon>
        <taxon>Pseudanabaenales</taxon>
        <taxon>Pseudanabaenaceae</taxon>
        <taxon>Pseudanabaena</taxon>
        <taxon>Pseudanabaena cinerea</taxon>
    </lineage>
</organism>
<proteinExistence type="predicted"/>
<dbReference type="EMBL" id="JACJPY010000110">
    <property type="protein sequence ID" value="MBD2152485.1"/>
    <property type="molecule type" value="Genomic_DNA"/>
</dbReference>